<dbReference type="PANTHER" id="PTHR30458">
    <property type="entry name" value="PHENYLACETIC ACID DEGRADATION PROTEIN PAA"/>
    <property type="match status" value="1"/>
</dbReference>
<dbReference type="NCBIfam" id="TIGR03225">
    <property type="entry name" value="benzo_boxB"/>
    <property type="match status" value="1"/>
</dbReference>
<gene>
    <name evidence="1" type="ORF">SAMN06265173_11261</name>
</gene>
<protein>
    <submittedName>
        <fullName evidence="1">Benzoyl-CoA oxygenase, component B</fullName>
    </submittedName>
</protein>
<reference evidence="1 2" key="1">
    <citation type="submission" date="2017-05" db="EMBL/GenBank/DDBJ databases">
        <authorList>
            <person name="Varghese N."/>
            <person name="Submissions S."/>
        </authorList>
    </citation>
    <scope>NUCLEOTIDE SEQUENCE [LARGE SCALE GENOMIC DNA]</scope>
    <source>
        <strain evidence="1 2">DSM 29506</strain>
    </source>
</reference>
<dbReference type="GO" id="GO:0005829">
    <property type="term" value="C:cytosol"/>
    <property type="evidence" value="ECO:0007669"/>
    <property type="project" value="TreeGrafter"/>
</dbReference>
<dbReference type="SUPFAM" id="SSF47240">
    <property type="entry name" value="Ferritin-like"/>
    <property type="match status" value="1"/>
</dbReference>
<dbReference type="Gene3D" id="1.10.620.20">
    <property type="entry name" value="Ribonucleotide Reductase, subunit A"/>
    <property type="match status" value="1"/>
</dbReference>
<dbReference type="EMBL" id="FXTO01000012">
    <property type="protein sequence ID" value="SMO74294.1"/>
    <property type="molecule type" value="Genomic_DNA"/>
</dbReference>
<keyword evidence="2" id="KW-1185">Reference proteome</keyword>
<dbReference type="InterPro" id="IPR052703">
    <property type="entry name" value="Aromatic_CoA_ox/epox"/>
</dbReference>
<accession>A0A521DRF7</accession>
<dbReference type="GO" id="GO:0016491">
    <property type="term" value="F:oxidoreductase activity"/>
    <property type="evidence" value="ECO:0007669"/>
    <property type="project" value="InterPro"/>
</dbReference>
<dbReference type="OrthoDB" id="235973at2"/>
<dbReference type="RefSeq" id="WP_142493444.1">
    <property type="nucleotide sequence ID" value="NZ_FXTO01000012.1"/>
</dbReference>
<dbReference type="InterPro" id="IPR017635">
    <property type="entry name" value="Benzoyl_CoA_Oase_BoxB"/>
</dbReference>
<organism evidence="1 2">
    <name type="scientific">Thalassovita litoralis</name>
    <dbReference type="NCBI Taxonomy" id="1010611"/>
    <lineage>
        <taxon>Bacteria</taxon>
        <taxon>Pseudomonadati</taxon>
        <taxon>Pseudomonadota</taxon>
        <taxon>Alphaproteobacteria</taxon>
        <taxon>Rhodobacterales</taxon>
        <taxon>Roseobacteraceae</taxon>
        <taxon>Thalassovita</taxon>
    </lineage>
</organism>
<sequence length="483" mass="55168">MLDLINVSYDTQIPNNVGLSSDKRVLKALEKWHPGYINWWSDLIPDNFQQSLVYLRTAVSVDPKGWAKFDYVKMPEYRWGILLAPQVEDRRIPCGEHAGQPAWQEVPGEYRNLLKRLIVIQGDTEPASVEQQRFLGLTAPSLYDMRNLFQVNVEEGRHLWAMVYLLQKYFGKDGREEADDLLRRSSGSEEAPRMLGAFNEETPDWLSFFMFTYFTDRDGKMQLESLAQSGFDPLSRTCRFMLTEEAHHMFVGETGVGRTIQRTCEVMNAHGITDPYDINKIRDLGVIDLPTIQKKLNLHYTLSLDLFGQEVSTNAANAFNAGIKGRYMESRIDDDHKLTNDTYTVWDLEDGKVVQKQVPALTAINMRLRDDYTRDAAGGVGRWNKIIEKAGIEFEMKLPHESFHRQIGVFAGHNFDPDGNPLSGADYDAKVNDWLPTHADGDFIQSLMKPVYEPGQYASWISPPKVGIDNKPGDFEYVKLHMA</sequence>
<dbReference type="InterPro" id="IPR009078">
    <property type="entry name" value="Ferritin-like_SF"/>
</dbReference>
<name>A0A521DRF7_9RHOB</name>
<evidence type="ECO:0000313" key="2">
    <source>
        <dbReference type="Proteomes" id="UP000316030"/>
    </source>
</evidence>
<proteinExistence type="predicted"/>
<evidence type="ECO:0000313" key="1">
    <source>
        <dbReference type="EMBL" id="SMO74294.1"/>
    </source>
</evidence>
<dbReference type="InterPro" id="IPR012348">
    <property type="entry name" value="RNR-like"/>
</dbReference>
<dbReference type="PANTHER" id="PTHR30458:SF0">
    <property type="entry name" value="1,2-PHENYLACETYL-COA EPOXIDASE, SUBUNIT C"/>
    <property type="match status" value="1"/>
</dbReference>
<dbReference type="AlphaFoldDB" id="A0A521DRF7"/>
<dbReference type="GO" id="GO:0010124">
    <property type="term" value="P:phenylacetate catabolic process"/>
    <property type="evidence" value="ECO:0007669"/>
    <property type="project" value="TreeGrafter"/>
</dbReference>
<dbReference type="Proteomes" id="UP000316030">
    <property type="component" value="Unassembled WGS sequence"/>
</dbReference>